<dbReference type="GO" id="GO:0140359">
    <property type="term" value="F:ABC-type transporter activity"/>
    <property type="evidence" value="ECO:0007669"/>
    <property type="project" value="InterPro"/>
</dbReference>
<dbReference type="InterPro" id="IPR040582">
    <property type="entry name" value="OB_MalK-like"/>
</dbReference>
<dbReference type="PANTHER" id="PTHR43875">
    <property type="entry name" value="MALTODEXTRIN IMPORT ATP-BINDING PROTEIN MSMX"/>
    <property type="match status" value="1"/>
</dbReference>
<dbReference type="InterPro" id="IPR027417">
    <property type="entry name" value="P-loop_NTPase"/>
</dbReference>
<dbReference type="InterPro" id="IPR008995">
    <property type="entry name" value="Mo/tungstate-bd_C_term_dom"/>
</dbReference>
<dbReference type="GO" id="GO:0008643">
    <property type="term" value="P:carbohydrate transport"/>
    <property type="evidence" value="ECO:0007669"/>
    <property type="project" value="InterPro"/>
</dbReference>
<evidence type="ECO:0000256" key="11">
    <source>
        <dbReference type="SAM" id="MobiDB-lite"/>
    </source>
</evidence>
<keyword evidence="13" id="KW-0614">Plasmid</keyword>
<evidence type="ECO:0000313" key="14">
    <source>
        <dbReference type="Proteomes" id="UP000830729"/>
    </source>
</evidence>
<dbReference type="EMBL" id="CP096661">
    <property type="protein sequence ID" value="UPV76741.1"/>
    <property type="molecule type" value="Genomic_DNA"/>
</dbReference>
<dbReference type="SUPFAM" id="SSF52540">
    <property type="entry name" value="P-loop containing nucleoside triphosphate hydrolases"/>
    <property type="match status" value="1"/>
</dbReference>
<evidence type="ECO:0000313" key="13">
    <source>
        <dbReference type="EMBL" id="UPV76741.1"/>
    </source>
</evidence>
<evidence type="ECO:0000256" key="5">
    <source>
        <dbReference type="ARBA" id="ARBA00050355"/>
    </source>
</evidence>
<dbReference type="FunFam" id="3.40.50.300:FF:000042">
    <property type="entry name" value="Maltose/maltodextrin ABC transporter, ATP-binding protein"/>
    <property type="match status" value="1"/>
</dbReference>
<keyword evidence="3" id="KW-0547">Nucleotide-binding</keyword>
<keyword evidence="4 13" id="KW-0067">ATP-binding</keyword>
<dbReference type="Gene3D" id="2.40.50.140">
    <property type="entry name" value="Nucleic acid-binding proteins"/>
    <property type="match status" value="1"/>
</dbReference>
<organism evidence="13 14">
    <name type="scientific">Halorussus limi</name>
    <dbReference type="NCBI Taxonomy" id="2938695"/>
    <lineage>
        <taxon>Archaea</taxon>
        <taxon>Methanobacteriati</taxon>
        <taxon>Methanobacteriota</taxon>
        <taxon>Stenosarchaea group</taxon>
        <taxon>Halobacteria</taxon>
        <taxon>Halobacteriales</taxon>
        <taxon>Haladaptataceae</taxon>
        <taxon>Halorussus</taxon>
    </lineage>
</organism>
<feature type="region of interest" description="Disordered" evidence="11">
    <location>
        <begin position="367"/>
        <end position="394"/>
    </location>
</feature>
<dbReference type="GO" id="GO:0005524">
    <property type="term" value="F:ATP binding"/>
    <property type="evidence" value="ECO:0007669"/>
    <property type="project" value="UniProtKB-KW"/>
</dbReference>
<evidence type="ECO:0000256" key="3">
    <source>
        <dbReference type="ARBA" id="ARBA00022741"/>
    </source>
</evidence>
<comment type="catalytic activity">
    <reaction evidence="5">
        <text>D-xylose(out) + ATP + H2O = D-xylose(in) + ADP + phosphate + H(+)</text>
        <dbReference type="Rhea" id="RHEA:29899"/>
        <dbReference type="ChEBI" id="CHEBI:15377"/>
        <dbReference type="ChEBI" id="CHEBI:15378"/>
        <dbReference type="ChEBI" id="CHEBI:30616"/>
        <dbReference type="ChEBI" id="CHEBI:43474"/>
        <dbReference type="ChEBI" id="CHEBI:53455"/>
        <dbReference type="ChEBI" id="CHEBI:456216"/>
        <dbReference type="EC" id="7.5.2.13"/>
    </reaction>
    <physiologicalReaction direction="left-to-right" evidence="5">
        <dbReference type="Rhea" id="RHEA:29900"/>
    </physiologicalReaction>
</comment>
<keyword evidence="2" id="KW-0813">Transport</keyword>
<evidence type="ECO:0000259" key="12">
    <source>
        <dbReference type="PROSITE" id="PS50893"/>
    </source>
</evidence>
<dbReference type="Gene3D" id="2.40.50.100">
    <property type="match status" value="1"/>
</dbReference>
<keyword evidence="14" id="KW-1185">Reference proteome</keyword>
<evidence type="ECO:0000256" key="6">
    <source>
        <dbReference type="ARBA" id="ARBA00051890"/>
    </source>
</evidence>
<sequence length="394" mass="43090">MADAKLENVRKTFNDGQVVAVDDIDLHIEEGEFLVLVGPSGCGKSTTLRCIAGLEVPDSGTITFGGHDVTELPPKDRAISMVFQNYALYPSMTVYENMAFGLKMRGADKEKIDEQVRWAADIMEISDLLDRYPNQLSGGQQQRVALGRAIVRDPALFLLDEPLSNLDAKLRAVMRTEIQELQQELDVASVFVTHDQEEAMSMGDRIAVMNAGRIEQIAPPEEIYHDPNSLFVADFIGSPSINFFEMTFDGSSITGDEFGVDLPEAVAEELRDGLPGEDVVVGIRPGNINVTDAGTGLVDIEVEVVEPMGDTKILYFDLDGQRVNAVVQSTERVQEGDTIGLEIEWPNVHFFRPDGPKVVKWMHATEGTVPGVPGQPDDEVRADGSPSGAREEGN</sequence>
<name>A0A8U0I1H2_9EURY</name>
<comment type="function">
    <text evidence="7">Part of the ABC transporter complex XacGHIJK involved in the uptake of xylose and arabinose. Responsible for energy coupling to the transport system.</text>
</comment>
<evidence type="ECO:0000256" key="9">
    <source>
        <dbReference type="ARBA" id="ARBA00065962"/>
    </source>
</evidence>
<dbReference type="InterPro" id="IPR012340">
    <property type="entry name" value="NA-bd_OB-fold"/>
</dbReference>
<evidence type="ECO:0000256" key="2">
    <source>
        <dbReference type="ARBA" id="ARBA00022448"/>
    </source>
</evidence>
<reference evidence="13 14" key="1">
    <citation type="submission" date="2022-04" db="EMBL/GenBank/DDBJ databases">
        <title>Diverse halophilic archaea isolated from saline environments.</title>
        <authorList>
            <person name="Cui H.-L."/>
        </authorList>
    </citation>
    <scope>NUCLEOTIDE SEQUENCE [LARGE SCALE GENOMIC DNA]</scope>
    <source>
        <strain evidence="13 14">XZYJT49</strain>
        <plasmid evidence="13 14">unnamed2</plasmid>
    </source>
</reference>
<accession>A0A8U0I1H2</accession>
<protein>
    <recommendedName>
        <fullName evidence="10">ABC-type D-xylose/L-arabinose transporter</fullName>
        <ecNumber evidence="10">7.5.2.13</ecNumber>
    </recommendedName>
</protein>
<dbReference type="InterPro" id="IPR015855">
    <property type="entry name" value="ABC_transpr_MalK-like"/>
</dbReference>
<dbReference type="InterPro" id="IPR003593">
    <property type="entry name" value="AAA+_ATPase"/>
</dbReference>
<dbReference type="PROSITE" id="PS50893">
    <property type="entry name" value="ABC_TRANSPORTER_2"/>
    <property type="match status" value="1"/>
</dbReference>
<geneLocation type="plasmid" evidence="13 14">
    <name>unnamed2</name>
</geneLocation>
<dbReference type="EC" id="7.5.2.13" evidence="10"/>
<dbReference type="InterPro" id="IPR017871">
    <property type="entry name" value="ABC_transporter-like_CS"/>
</dbReference>
<dbReference type="PROSITE" id="PS00211">
    <property type="entry name" value="ABC_TRANSPORTER_1"/>
    <property type="match status" value="1"/>
</dbReference>
<dbReference type="SMART" id="SM00382">
    <property type="entry name" value="AAA"/>
    <property type="match status" value="1"/>
</dbReference>
<evidence type="ECO:0000256" key="4">
    <source>
        <dbReference type="ARBA" id="ARBA00022840"/>
    </source>
</evidence>
<evidence type="ECO:0000256" key="8">
    <source>
        <dbReference type="ARBA" id="ARBA00061029"/>
    </source>
</evidence>
<comment type="similarity">
    <text evidence="8">Belongs to the ABC transporter superfamily. Carbohydrate uptake transporter-1 (CUT1) (TC 3.A.1.1) family.</text>
</comment>
<dbReference type="InterPro" id="IPR047641">
    <property type="entry name" value="ABC_transpr_MalK/UgpC-like"/>
</dbReference>
<evidence type="ECO:0000256" key="10">
    <source>
        <dbReference type="ARBA" id="ARBA00066315"/>
    </source>
</evidence>
<feature type="domain" description="ABC transporter" evidence="12">
    <location>
        <begin position="4"/>
        <end position="236"/>
    </location>
</feature>
<dbReference type="GO" id="GO:0016887">
    <property type="term" value="F:ATP hydrolysis activity"/>
    <property type="evidence" value="ECO:0007669"/>
    <property type="project" value="InterPro"/>
</dbReference>
<dbReference type="KEGG" id="halx:M0R89_21340"/>
<dbReference type="Pfam" id="PF17912">
    <property type="entry name" value="OB_MalK"/>
    <property type="match status" value="1"/>
</dbReference>
<dbReference type="CDD" id="cd03301">
    <property type="entry name" value="ABC_MalK_N"/>
    <property type="match status" value="1"/>
</dbReference>
<dbReference type="RefSeq" id="WP_248652774.1">
    <property type="nucleotide sequence ID" value="NZ_CP096661.1"/>
</dbReference>
<comment type="subunit">
    <text evidence="9">The complex is composed of two ATP-binding proteins (XacJ and XacK), two transmembrane proteins (XacH and XacI) and a solute-binding protein (XacG).</text>
</comment>
<dbReference type="AlphaFoldDB" id="A0A8U0I1H2"/>
<comment type="subcellular location">
    <subcellularLocation>
        <location evidence="1">Cell membrane</location>
        <topology evidence="1">Peripheral membrane protein</topology>
    </subcellularLocation>
</comment>
<dbReference type="GeneID" id="72187801"/>
<dbReference type="InterPro" id="IPR003439">
    <property type="entry name" value="ABC_transporter-like_ATP-bd"/>
</dbReference>
<dbReference type="SUPFAM" id="SSF50331">
    <property type="entry name" value="MOP-like"/>
    <property type="match status" value="1"/>
</dbReference>
<dbReference type="PANTHER" id="PTHR43875:SF1">
    <property type="entry name" value="OSMOPROTECTIVE COMPOUNDS UPTAKE ATP-BINDING PROTEIN GGTA"/>
    <property type="match status" value="1"/>
</dbReference>
<proteinExistence type="inferred from homology"/>
<dbReference type="Pfam" id="PF00005">
    <property type="entry name" value="ABC_tran"/>
    <property type="match status" value="1"/>
</dbReference>
<gene>
    <name evidence="13" type="ORF">M0R89_21340</name>
</gene>
<comment type="catalytic activity">
    <reaction evidence="6">
        <text>L-arabinose(out) + ATP + H2O = L-arabinose(in) + ADP + phosphate + H(+)</text>
        <dbReference type="Rhea" id="RHEA:30007"/>
        <dbReference type="ChEBI" id="CHEBI:15377"/>
        <dbReference type="ChEBI" id="CHEBI:15378"/>
        <dbReference type="ChEBI" id="CHEBI:17535"/>
        <dbReference type="ChEBI" id="CHEBI:30616"/>
        <dbReference type="ChEBI" id="CHEBI:43474"/>
        <dbReference type="ChEBI" id="CHEBI:456216"/>
        <dbReference type="EC" id="7.5.2.13"/>
    </reaction>
    <physiologicalReaction direction="left-to-right" evidence="6">
        <dbReference type="Rhea" id="RHEA:30008"/>
    </physiologicalReaction>
</comment>
<dbReference type="GO" id="GO:0055052">
    <property type="term" value="C:ATP-binding cassette (ABC) transporter complex, substrate-binding subunit-containing"/>
    <property type="evidence" value="ECO:0007669"/>
    <property type="project" value="TreeGrafter"/>
</dbReference>
<dbReference type="NCBIfam" id="NF008653">
    <property type="entry name" value="PRK11650.1"/>
    <property type="match status" value="1"/>
</dbReference>
<evidence type="ECO:0000256" key="7">
    <source>
        <dbReference type="ARBA" id="ARBA00053454"/>
    </source>
</evidence>
<dbReference type="Gene3D" id="3.40.50.300">
    <property type="entry name" value="P-loop containing nucleotide triphosphate hydrolases"/>
    <property type="match status" value="1"/>
</dbReference>
<dbReference type="Proteomes" id="UP000830729">
    <property type="component" value="Plasmid unnamed2"/>
</dbReference>
<evidence type="ECO:0000256" key="1">
    <source>
        <dbReference type="ARBA" id="ARBA00004202"/>
    </source>
</evidence>